<gene>
    <name evidence="1" type="ORF">BWK73_12040</name>
</gene>
<accession>A0A1Y1QTJ5</accession>
<evidence type="ECO:0000313" key="1">
    <source>
        <dbReference type="EMBL" id="OQX13505.1"/>
    </source>
</evidence>
<dbReference type="Proteomes" id="UP000192491">
    <property type="component" value="Unassembled WGS sequence"/>
</dbReference>
<sequence>MKSRFYIAASGDEQPIRLLHNDLKLLAGRVREQPFNPITDKKEQKTKWGWSSAYQKCTGLYPEDELADFLSQNPEVISVLTAHRPMIDEVTAVIAIELNAEDGLRGCPVSSELICLLASINASLDIDINHDLESTHPCPFCAIE</sequence>
<dbReference type="AlphaFoldDB" id="A0A1Y1QTJ5"/>
<evidence type="ECO:0000313" key="2">
    <source>
        <dbReference type="Proteomes" id="UP000192491"/>
    </source>
</evidence>
<reference evidence="1 2" key="1">
    <citation type="submission" date="2017-01" db="EMBL/GenBank/DDBJ databases">
        <title>Novel large sulfur bacteria in the metagenomes of groundwater-fed chemosynthetic microbial mats in the Lake Huron basin.</title>
        <authorList>
            <person name="Sharrar A.M."/>
            <person name="Flood B.E."/>
            <person name="Bailey J.V."/>
            <person name="Jones D.S."/>
            <person name="Biddanda B."/>
            <person name="Ruberg S.A."/>
            <person name="Marcus D.N."/>
            <person name="Dick G.J."/>
        </authorList>
    </citation>
    <scope>NUCLEOTIDE SEQUENCE [LARGE SCALE GENOMIC DNA]</scope>
    <source>
        <strain evidence="1">A8</strain>
    </source>
</reference>
<dbReference type="EMBL" id="MTEJ01000046">
    <property type="protein sequence ID" value="OQX13505.1"/>
    <property type="molecule type" value="Genomic_DNA"/>
</dbReference>
<evidence type="ECO:0008006" key="3">
    <source>
        <dbReference type="Google" id="ProtNLM"/>
    </source>
</evidence>
<organism evidence="1 2">
    <name type="scientific">Thiothrix lacustris</name>
    <dbReference type="NCBI Taxonomy" id="525917"/>
    <lineage>
        <taxon>Bacteria</taxon>
        <taxon>Pseudomonadati</taxon>
        <taxon>Pseudomonadota</taxon>
        <taxon>Gammaproteobacteria</taxon>
        <taxon>Thiotrichales</taxon>
        <taxon>Thiotrichaceae</taxon>
        <taxon>Thiothrix</taxon>
    </lineage>
</organism>
<proteinExistence type="predicted"/>
<name>A0A1Y1QTJ5_9GAMM</name>
<protein>
    <recommendedName>
        <fullName evidence="3">DUF4279 domain-containing protein</fullName>
    </recommendedName>
</protein>
<comment type="caution">
    <text evidence="1">The sequence shown here is derived from an EMBL/GenBank/DDBJ whole genome shotgun (WGS) entry which is preliminary data.</text>
</comment>